<dbReference type="SUPFAM" id="SSF56112">
    <property type="entry name" value="Protein kinase-like (PK-like)"/>
    <property type="match status" value="1"/>
</dbReference>
<name>A0A5J4WKJ0_9EUKA</name>
<dbReference type="PROSITE" id="PS00107">
    <property type="entry name" value="PROTEIN_KINASE_ATP"/>
    <property type="match status" value="1"/>
</dbReference>
<dbReference type="GO" id="GO:0005524">
    <property type="term" value="F:ATP binding"/>
    <property type="evidence" value="ECO:0007669"/>
    <property type="project" value="UniProtKB-UniRule"/>
</dbReference>
<protein>
    <submittedName>
        <fullName evidence="6">Putative NEK protein kinase</fullName>
    </submittedName>
</protein>
<keyword evidence="6" id="KW-0418">Kinase</keyword>
<evidence type="ECO:0000256" key="1">
    <source>
        <dbReference type="ARBA" id="ARBA00022741"/>
    </source>
</evidence>
<evidence type="ECO:0000313" key="7">
    <source>
        <dbReference type="Proteomes" id="UP000324800"/>
    </source>
</evidence>
<gene>
    <name evidence="6" type="ORF">EZS28_009103</name>
</gene>
<dbReference type="InterPro" id="IPR000719">
    <property type="entry name" value="Prot_kinase_dom"/>
</dbReference>
<dbReference type="GO" id="GO:0004674">
    <property type="term" value="F:protein serine/threonine kinase activity"/>
    <property type="evidence" value="ECO:0007669"/>
    <property type="project" value="UniProtKB-KW"/>
</dbReference>
<comment type="similarity">
    <text evidence="4">Belongs to the protein kinase superfamily.</text>
</comment>
<dbReference type="InterPro" id="IPR008271">
    <property type="entry name" value="Ser/Thr_kinase_AS"/>
</dbReference>
<dbReference type="PIRSF" id="PIRSF000654">
    <property type="entry name" value="Integrin-linked_kinase"/>
    <property type="match status" value="1"/>
</dbReference>
<keyword evidence="2 3" id="KW-0067">ATP-binding</keyword>
<sequence length="247" mass="28121">MFDENNFVTSEIIGQGSFGLTKKAIQVSTGQNVAIKLIEFTNEDTKIKMNQEIATLQKLSHPNIVQYLGYYMKRNKLAIVMELVEGGDAQALYKTMRQKQQPLELNNVWEFIFQMAYALSYIHSQGIIHKDFKPANILLSGDKKIYKLADFGLAKHLIPGQNTVTQTQLGTPLYDCPELFETKRSSTQADLFSFGVVIFNLIELDHPFTPDLAPIYAQRVVTEQPKPFRLSKDETLNNLVIRMLDKV</sequence>
<comment type="caution">
    <text evidence="6">The sequence shown here is derived from an EMBL/GenBank/DDBJ whole genome shotgun (WGS) entry which is preliminary data.</text>
</comment>
<accession>A0A5J4WKJ0</accession>
<keyword evidence="1 3" id="KW-0547">Nucleotide-binding</keyword>
<feature type="binding site" evidence="3">
    <location>
        <position position="36"/>
    </location>
    <ligand>
        <name>ATP</name>
        <dbReference type="ChEBI" id="CHEBI:30616"/>
    </ligand>
</feature>
<organism evidence="6 7">
    <name type="scientific">Streblomastix strix</name>
    <dbReference type="NCBI Taxonomy" id="222440"/>
    <lineage>
        <taxon>Eukaryota</taxon>
        <taxon>Metamonada</taxon>
        <taxon>Preaxostyla</taxon>
        <taxon>Oxymonadida</taxon>
        <taxon>Streblomastigidae</taxon>
        <taxon>Streblomastix</taxon>
    </lineage>
</organism>
<dbReference type="PANTHER" id="PTHR24361">
    <property type="entry name" value="MITOGEN-ACTIVATED KINASE KINASE KINASE"/>
    <property type="match status" value="1"/>
</dbReference>
<dbReference type="Proteomes" id="UP000324800">
    <property type="component" value="Unassembled WGS sequence"/>
</dbReference>
<dbReference type="Pfam" id="PF00069">
    <property type="entry name" value="Pkinase"/>
    <property type="match status" value="1"/>
</dbReference>
<dbReference type="EMBL" id="SNRW01001702">
    <property type="protein sequence ID" value="KAA6395371.1"/>
    <property type="molecule type" value="Genomic_DNA"/>
</dbReference>
<dbReference type="AlphaFoldDB" id="A0A5J4WKJ0"/>
<proteinExistence type="inferred from homology"/>
<evidence type="ECO:0000256" key="2">
    <source>
        <dbReference type="ARBA" id="ARBA00022840"/>
    </source>
</evidence>
<keyword evidence="6" id="KW-0808">Transferase</keyword>
<dbReference type="InterPro" id="IPR053235">
    <property type="entry name" value="Ser_Thr_kinase"/>
</dbReference>
<evidence type="ECO:0000256" key="4">
    <source>
        <dbReference type="RuleBase" id="RU000304"/>
    </source>
</evidence>
<dbReference type="InterPro" id="IPR017441">
    <property type="entry name" value="Protein_kinase_ATP_BS"/>
</dbReference>
<dbReference type="PROSITE" id="PS50011">
    <property type="entry name" value="PROTEIN_KINASE_DOM"/>
    <property type="match status" value="1"/>
</dbReference>
<keyword evidence="4" id="KW-0723">Serine/threonine-protein kinase</keyword>
<dbReference type="InterPro" id="IPR011009">
    <property type="entry name" value="Kinase-like_dom_sf"/>
</dbReference>
<dbReference type="OrthoDB" id="544400at2759"/>
<evidence type="ECO:0000259" key="5">
    <source>
        <dbReference type="PROSITE" id="PS50011"/>
    </source>
</evidence>
<dbReference type="Gene3D" id="1.10.510.10">
    <property type="entry name" value="Transferase(Phosphotransferase) domain 1"/>
    <property type="match status" value="1"/>
</dbReference>
<evidence type="ECO:0000313" key="6">
    <source>
        <dbReference type="EMBL" id="KAA6395371.1"/>
    </source>
</evidence>
<evidence type="ECO:0000256" key="3">
    <source>
        <dbReference type="PROSITE-ProRule" id="PRU10141"/>
    </source>
</evidence>
<reference evidence="6 7" key="1">
    <citation type="submission" date="2019-03" db="EMBL/GenBank/DDBJ databases">
        <title>Single cell metagenomics reveals metabolic interactions within the superorganism composed of flagellate Streblomastix strix and complex community of Bacteroidetes bacteria on its surface.</title>
        <authorList>
            <person name="Treitli S.C."/>
            <person name="Kolisko M."/>
            <person name="Husnik F."/>
            <person name="Keeling P."/>
            <person name="Hampl V."/>
        </authorList>
    </citation>
    <scope>NUCLEOTIDE SEQUENCE [LARGE SCALE GENOMIC DNA]</scope>
    <source>
        <strain evidence="6">ST1C</strain>
    </source>
</reference>
<feature type="domain" description="Protein kinase" evidence="5">
    <location>
        <begin position="7"/>
        <end position="247"/>
    </location>
</feature>
<dbReference type="PROSITE" id="PS00108">
    <property type="entry name" value="PROTEIN_KINASE_ST"/>
    <property type="match status" value="1"/>
</dbReference>
<dbReference type="GO" id="GO:0005737">
    <property type="term" value="C:cytoplasm"/>
    <property type="evidence" value="ECO:0007669"/>
    <property type="project" value="TreeGrafter"/>
</dbReference>